<dbReference type="EMBL" id="REGN01000523">
    <property type="protein sequence ID" value="RNA41317.1"/>
    <property type="molecule type" value="Genomic_DNA"/>
</dbReference>
<proteinExistence type="predicted"/>
<keyword evidence="2" id="KW-1185">Reference proteome</keyword>
<protein>
    <submittedName>
        <fullName evidence="1">Uncharacterized protein</fullName>
    </submittedName>
</protein>
<dbReference type="AlphaFoldDB" id="A0A3M7T017"/>
<accession>A0A3M7T017</accession>
<dbReference type="Proteomes" id="UP000276133">
    <property type="component" value="Unassembled WGS sequence"/>
</dbReference>
<comment type="caution">
    <text evidence="1">The sequence shown here is derived from an EMBL/GenBank/DDBJ whole genome shotgun (WGS) entry which is preliminary data.</text>
</comment>
<dbReference type="PROSITE" id="PS51257">
    <property type="entry name" value="PROKAR_LIPOPROTEIN"/>
    <property type="match status" value="1"/>
</dbReference>
<name>A0A3M7T017_BRAPC</name>
<evidence type="ECO:0000313" key="2">
    <source>
        <dbReference type="Proteomes" id="UP000276133"/>
    </source>
</evidence>
<organism evidence="1 2">
    <name type="scientific">Brachionus plicatilis</name>
    <name type="common">Marine rotifer</name>
    <name type="synonym">Brachionus muelleri</name>
    <dbReference type="NCBI Taxonomy" id="10195"/>
    <lineage>
        <taxon>Eukaryota</taxon>
        <taxon>Metazoa</taxon>
        <taxon>Spiralia</taxon>
        <taxon>Gnathifera</taxon>
        <taxon>Rotifera</taxon>
        <taxon>Eurotatoria</taxon>
        <taxon>Monogononta</taxon>
        <taxon>Pseudotrocha</taxon>
        <taxon>Ploima</taxon>
        <taxon>Brachionidae</taxon>
        <taxon>Brachionus</taxon>
    </lineage>
</organism>
<reference evidence="1 2" key="1">
    <citation type="journal article" date="2018" name="Sci. Rep.">
        <title>Genomic signatures of local adaptation to the degree of environmental predictability in rotifers.</title>
        <authorList>
            <person name="Franch-Gras L."/>
            <person name="Hahn C."/>
            <person name="Garcia-Roger E.M."/>
            <person name="Carmona M.J."/>
            <person name="Serra M."/>
            <person name="Gomez A."/>
        </authorList>
    </citation>
    <scope>NUCLEOTIDE SEQUENCE [LARGE SCALE GENOMIC DNA]</scope>
    <source>
        <strain evidence="1">HYR1</strain>
    </source>
</reference>
<sequence>MKLNSIRKNKIGKLVGKRYNGGIGGIISFSCLSDQILTKLYKFGQLLIFSKYSKGDTTNAIRVLARLVKQFIIISWLFGNDILVQTKVNGVRETVTLKTEKLFL</sequence>
<gene>
    <name evidence="1" type="ORF">BpHYR1_031599</name>
</gene>
<evidence type="ECO:0000313" key="1">
    <source>
        <dbReference type="EMBL" id="RNA41317.1"/>
    </source>
</evidence>